<dbReference type="EMBL" id="QJJM01000018">
    <property type="protein sequence ID" value="PXW68322.1"/>
    <property type="molecule type" value="Genomic_DNA"/>
</dbReference>
<organism evidence="1 2">
    <name type="scientific">Blastomonas natatoria</name>
    <dbReference type="NCBI Taxonomy" id="34015"/>
    <lineage>
        <taxon>Bacteria</taxon>
        <taxon>Pseudomonadati</taxon>
        <taxon>Pseudomonadota</taxon>
        <taxon>Alphaproteobacteria</taxon>
        <taxon>Sphingomonadales</taxon>
        <taxon>Sphingomonadaceae</taxon>
        <taxon>Blastomonas</taxon>
    </lineage>
</organism>
<gene>
    <name evidence="1" type="ORF">C7451_11845</name>
</gene>
<protein>
    <submittedName>
        <fullName evidence="1">Uncharacterized protein</fullName>
    </submittedName>
</protein>
<evidence type="ECO:0000313" key="2">
    <source>
        <dbReference type="Proteomes" id="UP000248014"/>
    </source>
</evidence>
<sequence length="216" mass="23166">MPRFVKGLRALPQIAMQAHGGQKIVSGIPHPDSDVSGRLLGSSIDTLARSRCRQAYPAFAPVGVSDRALKAELLEVGSGLGADATHADGLASDPASANGPAARFQMNFYALCLLDRGLYHADVPLGCTSLTRWPSQGPDRALRTRFFCKPAIYGFQQLNTSSSVIQACEKSLPPQRQGSSFWQAKNAGGATLSAASFPLRPERLPWPWPGNRPARQ</sequence>
<accession>A0A2V3UPJ8</accession>
<dbReference type="AlphaFoldDB" id="A0A2V3UPJ8"/>
<comment type="caution">
    <text evidence="1">The sequence shown here is derived from an EMBL/GenBank/DDBJ whole genome shotgun (WGS) entry which is preliminary data.</text>
</comment>
<keyword evidence="2" id="KW-1185">Reference proteome</keyword>
<evidence type="ECO:0000313" key="1">
    <source>
        <dbReference type="EMBL" id="PXW68322.1"/>
    </source>
</evidence>
<proteinExistence type="predicted"/>
<reference evidence="1 2" key="1">
    <citation type="submission" date="2018-05" db="EMBL/GenBank/DDBJ databases">
        <title>Genomic Encyclopedia of Type Strains, Phase IV (KMG-IV): sequencing the most valuable type-strain genomes for metagenomic binning, comparative biology and taxonomic classification.</title>
        <authorList>
            <person name="Goeker M."/>
        </authorList>
    </citation>
    <scope>NUCLEOTIDE SEQUENCE [LARGE SCALE GENOMIC DNA]</scope>
    <source>
        <strain evidence="1 2">DSM 3183</strain>
    </source>
</reference>
<name>A0A2V3UPJ8_9SPHN</name>
<dbReference type="Proteomes" id="UP000248014">
    <property type="component" value="Unassembled WGS sequence"/>
</dbReference>